<dbReference type="EMBL" id="KF900826">
    <property type="protein sequence ID" value="AIF08307.1"/>
    <property type="molecule type" value="Genomic_DNA"/>
</dbReference>
<keyword evidence="1" id="KW-0472">Membrane</keyword>
<protein>
    <submittedName>
        <fullName evidence="2">Blue (Type1) copper domain-containing protein</fullName>
    </submittedName>
</protein>
<keyword evidence="1" id="KW-1133">Transmembrane helix</keyword>
<dbReference type="AlphaFoldDB" id="A0A075H166"/>
<sequence>MPGGGLTAIGLAGLVTSYSGLAHTFVDGMHALTGLLTMIGLIILAQGILDGGGVSTTNRTKAVVLVIVSICLGFGTFGLVFTENSTVSVFYAVLVMIAIPAIVISYFAMKIPQYAKPVGTIFILAFGCAIGLYVAFGYVGPDGYLIASEAEEVIEEVVDTMPTGPVFPISILVGSAEQGNPDYDPDEALVSQGHIIEWINQDEMSHTVTSSLDFGETFDSGLMNAGDSFLLDSNKLDLGSYEYLCIVHPWMVSTIIIEESVE</sequence>
<dbReference type="PANTHER" id="PTHR36507:SF1">
    <property type="entry name" value="BLL1555 PROTEIN"/>
    <property type="match status" value="1"/>
</dbReference>
<accession>A0A075H166</accession>
<reference evidence="2" key="1">
    <citation type="journal article" date="2014" name="Genome Biol. Evol.">
        <title>Pangenome evidence for extensive interdomain horizontal transfer affecting lineage core and shell genes in uncultured planktonic thaumarchaeota and euryarchaeota.</title>
        <authorList>
            <person name="Deschamps P."/>
            <person name="Zivanovic Y."/>
            <person name="Moreira D."/>
            <person name="Rodriguez-Valera F."/>
            <person name="Lopez-Garcia P."/>
        </authorList>
    </citation>
    <scope>NUCLEOTIDE SEQUENCE</scope>
</reference>
<dbReference type="PANTHER" id="PTHR36507">
    <property type="entry name" value="BLL1555 PROTEIN"/>
    <property type="match status" value="1"/>
</dbReference>
<dbReference type="SUPFAM" id="SSF49503">
    <property type="entry name" value="Cupredoxins"/>
    <property type="match status" value="1"/>
</dbReference>
<proteinExistence type="predicted"/>
<dbReference type="InterPro" id="IPR052721">
    <property type="entry name" value="ET_Amicyanin"/>
</dbReference>
<feature type="transmembrane region" description="Helical" evidence="1">
    <location>
        <begin position="62"/>
        <end position="82"/>
    </location>
</feature>
<organism evidence="2">
    <name type="scientific">uncultured marine thaumarchaeote KM3_28_B05</name>
    <dbReference type="NCBI Taxonomy" id="1456111"/>
    <lineage>
        <taxon>Archaea</taxon>
        <taxon>Nitrososphaerota</taxon>
        <taxon>environmental samples</taxon>
    </lineage>
</organism>
<name>A0A075H166_9ARCH</name>
<keyword evidence="1" id="KW-0812">Transmembrane</keyword>
<dbReference type="InterPro" id="IPR008972">
    <property type="entry name" value="Cupredoxin"/>
</dbReference>
<feature type="transmembrane region" description="Helical" evidence="1">
    <location>
        <begin position="88"/>
        <end position="109"/>
    </location>
</feature>
<evidence type="ECO:0000256" key="1">
    <source>
        <dbReference type="SAM" id="Phobius"/>
    </source>
</evidence>
<evidence type="ECO:0000313" key="2">
    <source>
        <dbReference type="EMBL" id="AIF08307.1"/>
    </source>
</evidence>
<dbReference type="Gene3D" id="2.60.40.420">
    <property type="entry name" value="Cupredoxins - blue copper proteins"/>
    <property type="match status" value="1"/>
</dbReference>
<feature type="transmembrane region" description="Helical" evidence="1">
    <location>
        <begin position="121"/>
        <end position="139"/>
    </location>
</feature>
<feature type="transmembrane region" description="Helical" evidence="1">
    <location>
        <begin position="32"/>
        <end position="50"/>
    </location>
</feature>